<evidence type="ECO:0000256" key="2">
    <source>
        <dbReference type="SAM" id="SignalP"/>
    </source>
</evidence>
<evidence type="ECO:0000256" key="1">
    <source>
        <dbReference type="PROSITE-ProRule" id="PRU00497"/>
    </source>
</evidence>
<dbReference type="GO" id="GO:0042302">
    <property type="term" value="F:structural constituent of cuticle"/>
    <property type="evidence" value="ECO:0007669"/>
    <property type="project" value="UniProtKB-UniRule"/>
</dbReference>
<keyword evidence="3" id="KW-1185">Reference proteome</keyword>
<dbReference type="KEGG" id="ccin:107269004"/>
<protein>
    <submittedName>
        <fullName evidence="4">Uncharacterized protein LOC107269004</fullName>
    </submittedName>
</protein>
<feature type="signal peptide" evidence="2">
    <location>
        <begin position="1"/>
        <end position="16"/>
    </location>
</feature>
<proteinExistence type="predicted"/>
<dbReference type="AlphaFoldDB" id="A0AAJ7BYZ7"/>
<dbReference type="InterPro" id="IPR000618">
    <property type="entry name" value="Insect_cuticle"/>
</dbReference>
<name>A0AAJ7BYZ7_CEPCN</name>
<feature type="chain" id="PRO_5042482353" evidence="2">
    <location>
        <begin position="17"/>
        <end position="112"/>
    </location>
</feature>
<reference evidence="4" key="1">
    <citation type="submission" date="2025-08" db="UniProtKB">
        <authorList>
            <consortium name="RefSeq"/>
        </authorList>
    </citation>
    <scope>IDENTIFICATION</scope>
</reference>
<dbReference type="PROSITE" id="PS51155">
    <property type="entry name" value="CHIT_BIND_RR_2"/>
    <property type="match status" value="1"/>
</dbReference>
<dbReference type="GeneID" id="107269004"/>
<gene>
    <name evidence="4" type="primary">LOC107269004</name>
</gene>
<keyword evidence="1" id="KW-0193">Cuticle</keyword>
<sequence length="112" mass="12360">MKLLLLFLLGVLTAYAAPQVQPAYQFDSGSLMVPEEDINLDDDGNFSLRFVNADGTMIQEEGVLVTDEDTGEDRPLIKMGVYSYTGNDGNPVAFVYDANLADKLETQKQEFS</sequence>
<evidence type="ECO:0000313" key="4">
    <source>
        <dbReference type="RefSeq" id="XP_015597862.1"/>
    </source>
</evidence>
<accession>A0AAJ7BYZ7</accession>
<organism evidence="3 4">
    <name type="scientific">Cephus cinctus</name>
    <name type="common">Wheat stem sawfly</name>
    <dbReference type="NCBI Taxonomy" id="211228"/>
    <lineage>
        <taxon>Eukaryota</taxon>
        <taxon>Metazoa</taxon>
        <taxon>Ecdysozoa</taxon>
        <taxon>Arthropoda</taxon>
        <taxon>Hexapoda</taxon>
        <taxon>Insecta</taxon>
        <taxon>Pterygota</taxon>
        <taxon>Neoptera</taxon>
        <taxon>Endopterygota</taxon>
        <taxon>Hymenoptera</taxon>
        <taxon>Cephoidea</taxon>
        <taxon>Cephidae</taxon>
        <taxon>Cephus</taxon>
    </lineage>
</organism>
<evidence type="ECO:0000313" key="3">
    <source>
        <dbReference type="Proteomes" id="UP000694920"/>
    </source>
</evidence>
<keyword evidence="2" id="KW-0732">Signal</keyword>
<dbReference type="Proteomes" id="UP000694920">
    <property type="component" value="Unplaced"/>
</dbReference>
<dbReference type="RefSeq" id="XP_015597862.1">
    <property type="nucleotide sequence ID" value="XM_015742376.2"/>
</dbReference>